<comment type="caution">
    <text evidence="1">The sequence shown here is derived from an EMBL/GenBank/DDBJ whole genome shotgun (WGS) entry which is preliminary data.</text>
</comment>
<evidence type="ECO:0000313" key="2">
    <source>
        <dbReference type="Proteomes" id="UP001165064"/>
    </source>
</evidence>
<organism evidence="1 2">
    <name type="scientific">Ambrosiozyma monospora</name>
    <name type="common">Yeast</name>
    <name type="synonym">Endomycopsis monosporus</name>
    <dbReference type="NCBI Taxonomy" id="43982"/>
    <lineage>
        <taxon>Eukaryota</taxon>
        <taxon>Fungi</taxon>
        <taxon>Dikarya</taxon>
        <taxon>Ascomycota</taxon>
        <taxon>Saccharomycotina</taxon>
        <taxon>Pichiomycetes</taxon>
        <taxon>Pichiales</taxon>
        <taxon>Pichiaceae</taxon>
        <taxon>Ambrosiozyma</taxon>
    </lineage>
</organism>
<accession>A0ACB5TKG8</accession>
<name>A0ACB5TKG8_AMBMO</name>
<dbReference type="EMBL" id="BSXS01007698">
    <property type="protein sequence ID" value="GME89908.1"/>
    <property type="molecule type" value="Genomic_DNA"/>
</dbReference>
<gene>
    <name evidence="1" type="ORF">Amon02_000860400</name>
</gene>
<keyword evidence="2" id="KW-1185">Reference proteome</keyword>
<evidence type="ECO:0000313" key="1">
    <source>
        <dbReference type="EMBL" id="GME89908.1"/>
    </source>
</evidence>
<sequence length="504" mass="57767">MRIKSDRRRKCYNKRKSSRAEKERKLAAAAAQAGVNSLNQQNHQLTQQQLQQLQLQQQQAQQQQLQQQPLTPLSAKMPIRANGQPPQLQFGPQQQQQQPFPQPQQSIDDRVISMTPMQMQMAAANNVNNNNNNNNKLQVRDMSLELIKIGYVSHTMPDEVPPPFYGLADLQSTIRVFEDEIYVQDLHSKNNSLKKCIEDLYSPNVNMTHSLMYTRVPLSPDQKLSVDLTTDRMIAYVVCMLDMSGFLALNSQSISDDSFSRLIQMKSITKLYLGENIIYKKVEPTTGYIVPGTTKAKINIPLQTKYWAGAINDFSNGAIDETHFENLRIVHSLIPDDDMVKLRIEKDHPIASFIWEFFANTIPGYVPHSVVVWKDIPIVDRAATYWQQQQVQQQQQRNLMMANNKRFSFAEPPTKSARSVSEHFGGPGGRPVPVKTPVRGLGRGHKRTRSRSLNELDHLQHMQKPHSLLQQLQANRSVDTFDMNMNMMNGMTDSVQFGWWWRNT</sequence>
<reference evidence="1" key="1">
    <citation type="submission" date="2023-04" db="EMBL/GenBank/DDBJ databases">
        <title>Ambrosiozyma monospora NBRC 10751.</title>
        <authorList>
            <person name="Ichikawa N."/>
            <person name="Sato H."/>
            <person name="Tonouchi N."/>
        </authorList>
    </citation>
    <scope>NUCLEOTIDE SEQUENCE</scope>
    <source>
        <strain evidence="1">NBRC 10751</strain>
    </source>
</reference>
<protein>
    <submittedName>
        <fullName evidence="1">Unnamed protein product</fullName>
    </submittedName>
</protein>
<proteinExistence type="predicted"/>
<dbReference type="Proteomes" id="UP001165064">
    <property type="component" value="Unassembled WGS sequence"/>
</dbReference>